<dbReference type="Proteomes" id="UP001169823">
    <property type="component" value="Unassembled WGS sequence"/>
</dbReference>
<sequence length="404" mass="45007">MSTDNMDEFSQTQHTPVDLPKGQQPVLLVFSDDSTLFFARLMRDLLKSAAPDCPVAFCLYSDENTLSERQITTLLPEGPDLVLDRKGLHAVFENRNIRAIVTSRVYAPLRNALKDMDKAGQGRLRAGRPCLISFLGGLDFFPERGLRHRLISDAVFVFPRPDIALFKEIRRQSGGAGFWQHVGFGHPAALAPKAPPADLHSRKDIYFFAQAISPKSRAGRRHILDALIAIAERNPERDVYIKLRHLPGENAQHLHVEKYDYPSLLKKYSDVPPNLKLTACVMQEALEKAAIAITCTSTAALDAMSEGVPTMIYLDYVDNFLDPLNAPMREVFKTSGAIVTLEELLFLKTRPVNPAWVADMFAERSLGADVLDAIEAFEGREGQYDTQSDTLHDTEAEVVSGDRS</sequence>
<dbReference type="InterPro" id="IPR046561">
    <property type="entry name" value="DUF6716"/>
</dbReference>
<reference evidence="1" key="1">
    <citation type="submission" date="2023-07" db="EMBL/GenBank/DDBJ databases">
        <title>Genome content predicts the carbon catabolic preferences of heterotrophic bacteria.</title>
        <authorList>
            <person name="Gralka M."/>
        </authorList>
    </citation>
    <scope>NUCLEOTIDE SEQUENCE</scope>
    <source>
        <strain evidence="1">I2M02</strain>
    </source>
</reference>
<name>A0AAW7XWB0_9RHOB</name>
<evidence type="ECO:0000313" key="2">
    <source>
        <dbReference type="Proteomes" id="UP001169823"/>
    </source>
</evidence>
<dbReference type="AlphaFoldDB" id="A0AAW7XWB0"/>
<evidence type="ECO:0000313" key="1">
    <source>
        <dbReference type="EMBL" id="MDO6457148.1"/>
    </source>
</evidence>
<protein>
    <submittedName>
        <fullName evidence="1">Uncharacterized protein</fullName>
    </submittedName>
</protein>
<accession>A0AAW7XWB0</accession>
<gene>
    <name evidence="1" type="ORF">Q4494_08675</name>
</gene>
<proteinExistence type="predicted"/>
<dbReference type="RefSeq" id="WP_303482996.1">
    <property type="nucleotide sequence ID" value="NZ_JAUOPJ010000006.1"/>
</dbReference>
<organism evidence="1 2">
    <name type="scientific">Celeribacter halophilus</name>
    <dbReference type="NCBI Taxonomy" id="576117"/>
    <lineage>
        <taxon>Bacteria</taxon>
        <taxon>Pseudomonadati</taxon>
        <taxon>Pseudomonadota</taxon>
        <taxon>Alphaproteobacteria</taxon>
        <taxon>Rhodobacterales</taxon>
        <taxon>Roseobacteraceae</taxon>
        <taxon>Celeribacter</taxon>
    </lineage>
</organism>
<dbReference type="Pfam" id="PF20471">
    <property type="entry name" value="DUF6716"/>
    <property type="match status" value="1"/>
</dbReference>
<dbReference type="EMBL" id="JAUOPJ010000006">
    <property type="protein sequence ID" value="MDO6457148.1"/>
    <property type="molecule type" value="Genomic_DNA"/>
</dbReference>
<comment type="caution">
    <text evidence="1">The sequence shown here is derived from an EMBL/GenBank/DDBJ whole genome shotgun (WGS) entry which is preliminary data.</text>
</comment>